<dbReference type="Pfam" id="PF01565">
    <property type="entry name" value="FAD_binding_4"/>
    <property type="match status" value="1"/>
</dbReference>
<evidence type="ECO:0000256" key="3">
    <source>
        <dbReference type="ARBA" id="ARBA00022630"/>
    </source>
</evidence>
<dbReference type="Gene3D" id="3.30.465.10">
    <property type="match status" value="1"/>
</dbReference>
<dbReference type="KEGG" id="mme:Marme_2200"/>
<dbReference type="HOGENOM" id="CLU_555091_0_0_6"/>
<dbReference type="eggNOG" id="COG0277">
    <property type="taxonomic scope" value="Bacteria"/>
</dbReference>
<dbReference type="InterPro" id="IPR004113">
    <property type="entry name" value="FAD-bd_oxidored_4_C"/>
</dbReference>
<name>F2K4P9_MARM1</name>
<keyword evidence="6" id="KW-0560">Oxidoreductase</keyword>
<proteinExistence type="inferred from homology"/>
<evidence type="ECO:0000256" key="4">
    <source>
        <dbReference type="ARBA" id="ARBA00022827"/>
    </source>
</evidence>
<feature type="domain" description="FAD-binding PCMH-type" evidence="8">
    <location>
        <begin position="30"/>
        <end position="229"/>
    </location>
</feature>
<dbReference type="STRING" id="717774.Marme_2200"/>
<dbReference type="InterPro" id="IPR016166">
    <property type="entry name" value="FAD-bd_PCMH"/>
</dbReference>
<gene>
    <name evidence="9" type="ordered locus">Marme_2200</name>
</gene>
<sequence length="483" mass="53469">MTNDAFPLPKFVQYENAATAKEFLGVSADNSLKVQGIARPKNEQEVIQLVQWANQHEVTLVPLSSPSGNRRHGLAGLKDAPFVVLDMSKMSRVIHADSDDAIAVIEPGVTFPEFDVQLKKHKLRSIKPFLPRASKSVLACYLEREPTTLPNEHWDSTDPLASLSLTMGNGESFRSGGAALYDDLDEALKNGARQMMASGPIGTDYTRVMLGSQGTLGITSWASIYCERIPDIEQGFLYGAEDVSTLVSIVRHLALHQLGAQYFILNRIQLAAALAKNSIHFAELVQTFSKDDMPTWCLYVNIASREVMPEESMQWQLADLLSMVDTLPVTCISQQSPNYLSELETRLHSPSKEFYKDVPYGTHTDVFCITQMSNAADLVNVAHSLLAGISNIQVGVYLQPMIQGTNCHVEISLFHTNEQSEKLADVEMKLVTALADNGGFFSRPYGKWSEDAFSRNETIVPHLRRVKEIFDPAGILSPGKLCY</sequence>
<dbReference type="Gene3D" id="3.30.43.10">
    <property type="entry name" value="Uridine Diphospho-n-acetylenolpyruvylglucosamine Reductase, domain 2"/>
    <property type="match status" value="1"/>
</dbReference>
<evidence type="ECO:0000256" key="5">
    <source>
        <dbReference type="ARBA" id="ARBA00022946"/>
    </source>
</evidence>
<comment type="cofactor">
    <cofactor evidence="1">
        <name>FAD</name>
        <dbReference type="ChEBI" id="CHEBI:57692"/>
    </cofactor>
</comment>
<dbReference type="InterPro" id="IPR016167">
    <property type="entry name" value="FAD-bd_PCMH_sub1"/>
</dbReference>
<dbReference type="GO" id="GO:0071949">
    <property type="term" value="F:FAD binding"/>
    <property type="evidence" value="ECO:0007669"/>
    <property type="project" value="InterPro"/>
</dbReference>
<dbReference type="PANTHER" id="PTHR11748">
    <property type="entry name" value="D-LACTATE DEHYDROGENASE"/>
    <property type="match status" value="1"/>
</dbReference>
<dbReference type="Pfam" id="PF02913">
    <property type="entry name" value="FAD-oxidase_C"/>
    <property type="match status" value="1"/>
</dbReference>
<accession>F2K4P9</accession>
<dbReference type="EMBL" id="CP002583">
    <property type="protein sequence ID" value="ADZ91442.1"/>
    <property type="molecule type" value="Genomic_DNA"/>
</dbReference>
<dbReference type="OrthoDB" id="9811557at2"/>
<reference evidence="9 10" key="1">
    <citation type="journal article" date="2012" name="Stand. Genomic Sci.">
        <title>Complete genome sequence of the melanogenic marine bacterium Marinomonas mediterranea type strain (MMB-1(T)).</title>
        <authorList>
            <person name="Lucas-Elio P."/>
            <person name="Goodwin L."/>
            <person name="Woyke T."/>
            <person name="Pitluck S."/>
            <person name="Nolan M."/>
            <person name="Kyrpides N.C."/>
            <person name="Detter J.C."/>
            <person name="Copeland A."/>
            <person name="Teshima H."/>
            <person name="Bruce D."/>
            <person name="Detter C."/>
            <person name="Tapia R."/>
            <person name="Han S."/>
            <person name="Land M.L."/>
            <person name="Ivanova N."/>
            <person name="Mikhailova N."/>
            <person name="Johnston A.W."/>
            <person name="Sanchez-Amat A."/>
        </authorList>
    </citation>
    <scope>NUCLEOTIDE SEQUENCE [LARGE SCALE GENOMIC DNA]</scope>
    <source>
        <strain evidence="10">ATCC 700492 / JCM 21426 / NBRC 103028 / MMB-1</strain>
    </source>
</reference>
<evidence type="ECO:0000313" key="10">
    <source>
        <dbReference type="Proteomes" id="UP000001062"/>
    </source>
</evidence>
<organism evidence="9 10">
    <name type="scientific">Marinomonas mediterranea (strain ATCC 700492 / JCM 21426 / NBRC 103028 / MMB-1)</name>
    <dbReference type="NCBI Taxonomy" id="717774"/>
    <lineage>
        <taxon>Bacteria</taxon>
        <taxon>Pseudomonadati</taxon>
        <taxon>Pseudomonadota</taxon>
        <taxon>Gammaproteobacteria</taxon>
        <taxon>Oceanospirillales</taxon>
        <taxon>Oceanospirillaceae</taxon>
        <taxon>Marinomonas</taxon>
    </lineage>
</organism>
<evidence type="ECO:0000256" key="1">
    <source>
        <dbReference type="ARBA" id="ARBA00001974"/>
    </source>
</evidence>
<dbReference type="SUPFAM" id="SSF56176">
    <property type="entry name" value="FAD-binding/transporter-associated domain-like"/>
    <property type="match status" value="1"/>
</dbReference>
<protein>
    <recommendedName>
        <fullName evidence="7">D-lactate dehydrogenase (cytochrome)</fullName>
        <ecNumber evidence="7">1.1.2.4</ecNumber>
    </recommendedName>
</protein>
<evidence type="ECO:0000256" key="7">
    <source>
        <dbReference type="ARBA" id="ARBA00038897"/>
    </source>
</evidence>
<keyword evidence="5" id="KW-0809">Transit peptide</keyword>
<keyword evidence="4" id="KW-0274">FAD</keyword>
<dbReference type="SUPFAM" id="SSF55103">
    <property type="entry name" value="FAD-linked oxidases, C-terminal domain"/>
    <property type="match status" value="1"/>
</dbReference>
<evidence type="ECO:0000259" key="8">
    <source>
        <dbReference type="PROSITE" id="PS51387"/>
    </source>
</evidence>
<evidence type="ECO:0000313" key="9">
    <source>
        <dbReference type="EMBL" id="ADZ91442.1"/>
    </source>
</evidence>
<dbReference type="GO" id="GO:0008720">
    <property type="term" value="F:D-lactate dehydrogenase (NAD+) activity"/>
    <property type="evidence" value="ECO:0007669"/>
    <property type="project" value="TreeGrafter"/>
</dbReference>
<dbReference type="PROSITE" id="PS51387">
    <property type="entry name" value="FAD_PCMH"/>
    <property type="match status" value="1"/>
</dbReference>
<dbReference type="PANTHER" id="PTHR11748:SF111">
    <property type="entry name" value="D-LACTATE DEHYDROGENASE, MITOCHONDRIAL-RELATED"/>
    <property type="match status" value="1"/>
</dbReference>
<dbReference type="InterPro" id="IPR016164">
    <property type="entry name" value="FAD-linked_Oxase-like_C"/>
</dbReference>
<evidence type="ECO:0000256" key="2">
    <source>
        <dbReference type="ARBA" id="ARBA00008000"/>
    </source>
</evidence>
<dbReference type="Proteomes" id="UP000001062">
    <property type="component" value="Chromosome"/>
</dbReference>
<dbReference type="InterPro" id="IPR016169">
    <property type="entry name" value="FAD-bd_PCMH_sub2"/>
</dbReference>
<evidence type="ECO:0000256" key="6">
    <source>
        <dbReference type="ARBA" id="ARBA00023002"/>
    </source>
</evidence>
<dbReference type="InterPro" id="IPR006094">
    <property type="entry name" value="Oxid_FAD_bind_N"/>
</dbReference>
<dbReference type="InterPro" id="IPR036318">
    <property type="entry name" value="FAD-bd_PCMH-like_sf"/>
</dbReference>
<dbReference type="AlphaFoldDB" id="F2K4P9"/>
<dbReference type="RefSeq" id="WP_013661347.1">
    <property type="nucleotide sequence ID" value="NC_015276.1"/>
</dbReference>
<keyword evidence="10" id="KW-1185">Reference proteome</keyword>
<dbReference type="EC" id="1.1.2.4" evidence="7"/>
<dbReference type="PATRIC" id="fig|717774.3.peg.2265"/>
<keyword evidence="3" id="KW-0285">Flavoprotein</keyword>
<comment type="similarity">
    <text evidence="2">Belongs to the FAD-binding oxidoreductase/transferase type 4 family.</text>
</comment>
<dbReference type="GO" id="GO:0004458">
    <property type="term" value="F:D-lactate dehydrogenase (cytochrome) activity"/>
    <property type="evidence" value="ECO:0007669"/>
    <property type="project" value="UniProtKB-EC"/>
</dbReference>
<dbReference type="GO" id="GO:1903457">
    <property type="term" value="P:lactate catabolic process"/>
    <property type="evidence" value="ECO:0007669"/>
    <property type="project" value="TreeGrafter"/>
</dbReference>